<sequence>MLILNNGRRRASLGGGTYNPVYNPLYDVSPEGPSDLRRFLTQATMGPTVADVDGFSGTFGTWINNQLALPAEMALSTNSAVDFSTGNAFAEDSGREIMRQSILSTAQLKMRVAQVLSQLIVCGYSAAMRTIDAKAYWNGMLNAANGNFRDVLEVASVQVWQGYYLNNINNTARNGLFPNQNFMRELLQLFSLGQEALAKDGSRTFNTNGSIARAYSQPDINAGARLMCGWGEPVNASTSTNRNMAPRPDVAYNGPALSFFGFTEAQYPVFGPQGQTVGSATVNGYTPTAQNIIDRKNAVLDIIMLQPSVAPFVCRHMITRLVTDNPTPQYIRRVVAAFENNGSGVRGSMPAVIRAILLDPEARGNSKPVAFGRVIEPSLMQARMFRYAQQASFAVFDPAIVFNGAWQWQQVQGGARGIMRKTGDWTSQPQTVFSNFPSSFEAAPGIKSPASSLRNSAGISTWLGDGMSGLQFNAGDDVNANNAWGRWLCTSLVALHNATAGTAAQKNAAVVARMLADLMPGQTPSAPVISELESYGIWLDGQVAGNLRLKYVHLLGAMSVVNEFWRQQ</sequence>
<dbReference type="Pfam" id="PF08811">
    <property type="entry name" value="DUF1800"/>
    <property type="match status" value="1"/>
</dbReference>
<organism evidence="1">
    <name type="scientific">uncultured Caudovirales phage</name>
    <dbReference type="NCBI Taxonomy" id="2100421"/>
    <lineage>
        <taxon>Viruses</taxon>
        <taxon>Duplodnaviria</taxon>
        <taxon>Heunggongvirae</taxon>
        <taxon>Uroviricota</taxon>
        <taxon>Caudoviricetes</taxon>
        <taxon>Peduoviridae</taxon>
        <taxon>Maltschvirus</taxon>
        <taxon>Maltschvirus maltsch</taxon>
    </lineage>
</organism>
<name>A0A6J5M749_9CAUD</name>
<evidence type="ECO:0008006" key="2">
    <source>
        <dbReference type="Google" id="ProtNLM"/>
    </source>
</evidence>
<dbReference type="InterPro" id="IPR014917">
    <property type="entry name" value="DUF1800"/>
</dbReference>
<proteinExistence type="predicted"/>
<accession>A0A6J5M749</accession>
<protein>
    <recommendedName>
        <fullName evidence="2">DUF1800 family protein</fullName>
    </recommendedName>
</protein>
<reference evidence="1" key="1">
    <citation type="submission" date="2020-04" db="EMBL/GenBank/DDBJ databases">
        <authorList>
            <person name="Chiriac C."/>
            <person name="Salcher M."/>
            <person name="Ghai R."/>
            <person name="Kavagutti S V."/>
        </authorList>
    </citation>
    <scope>NUCLEOTIDE SEQUENCE</scope>
</reference>
<evidence type="ECO:0000313" key="1">
    <source>
        <dbReference type="EMBL" id="CAB4142875.1"/>
    </source>
</evidence>
<gene>
    <name evidence="1" type="ORF">UFOVP435_31</name>
</gene>
<dbReference type="EMBL" id="LR796416">
    <property type="protein sequence ID" value="CAB4142875.1"/>
    <property type="molecule type" value="Genomic_DNA"/>
</dbReference>